<dbReference type="Pfam" id="PF13274">
    <property type="entry name" value="SocA_Panacea"/>
    <property type="match status" value="1"/>
</dbReference>
<dbReference type="AlphaFoldDB" id="A0A371XE81"/>
<protein>
    <submittedName>
        <fullName evidence="3">DUF4065 domain-containing protein</fullName>
    </submittedName>
</protein>
<feature type="region of interest" description="Disordered" evidence="1">
    <location>
        <begin position="1"/>
        <end position="25"/>
    </location>
</feature>
<proteinExistence type="predicted"/>
<organism evidence="3 4">
    <name type="scientific">Mesorhizobium denitrificans</name>
    <dbReference type="NCBI Taxonomy" id="2294114"/>
    <lineage>
        <taxon>Bacteria</taxon>
        <taxon>Pseudomonadati</taxon>
        <taxon>Pseudomonadota</taxon>
        <taxon>Alphaproteobacteria</taxon>
        <taxon>Hyphomicrobiales</taxon>
        <taxon>Phyllobacteriaceae</taxon>
        <taxon>Mesorhizobium</taxon>
    </lineage>
</organism>
<dbReference type="InterPro" id="IPR025272">
    <property type="entry name" value="SocA_Panacea"/>
</dbReference>
<keyword evidence="4" id="KW-1185">Reference proteome</keyword>
<gene>
    <name evidence="3" type="ORF">DY251_10875</name>
</gene>
<evidence type="ECO:0000259" key="2">
    <source>
        <dbReference type="Pfam" id="PF13274"/>
    </source>
</evidence>
<feature type="domain" description="Antitoxin SocA-like Panacea" evidence="2">
    <location>
        <begin position="95"/>
        <end position="204"/>
    </location>
</feature>
<accession>A0A371XE81</accession>
<dbReference type="Proteomes" id="UP000262379">
    <property type="component" value="Unassembled WGS sequence"/>
</dbReference>
<sequence>MRISSRLAAKSRRRKQARPATKARNMSCRTATSCSSSLIPDGFELPFAQFATSKLIFYIMPMGMPEIRFRFSPEKARTALHWMLTQQSPLDLHTLLKACYFADKYHLNRHLRPIFGARYKAMNYGPVPLEIYELAKSEPLIIAELQDRIVPWELEGYRLKLKGNAAPNMDILSRSDILALEEGFSLSRSMNFTDRTAATHGRDWERANFGMMDYADMLDNGPDQSAKVRELRETARYAVL</sequence>
<reference evidence="4" key="1">
    <citation type="submission" date="2018-08" db="EMBL/GenBank/DDBJ databases">
        <authorList>
            <person name="Im W.T."/>
        </authorList>
    </citation>
    <scope>NUCLEOTIDE SEQUENCE [LARGE SCALE GENOMIC DNA]</scope>
    <source>
        <strain evidence="4">LA-28</strain>
    </source>
</reference>
<dbReference type="EMBL" id="QURN01000007">
    <property type="protein sequence ID" value="RFC67493.1"/>
    <property type="molecule type" value="Genomic_DNA"/>
</dbReference>
<evidence type="ECO:0000313" key="4">
    <source>
        <dbReference type="Proteomes" id="UP000262379"/>
    </source>
</evidence>
<evidence type="ECO:0000313" key="3">
    <source>
        <dbReference type="EMBL" id="RFC67493.1"/>
    </source>
</evidence>
<comment type="caution">
    <text evidence="3">The sequence shown here is derived from an EMBL/GenBank/DDBJ whole genome shotgun (WGS) entry which is preliminary data.</text>
</comment>
<evidence type="ECO:0000256" key="1">
    <source>
        <dbReference type="SAM" id="MobiDB-lite"/>
    </source>
</evidence>
<name>A0A371XE81_9HYPH</name>